<comment type="caution">
    <text evidence="2">The sequence shown here is derived from an EMBL/GenBank/DDBJ whole genome shotgun (WGS) entry which is preliminary data.</text>
</comment>
<reference evidence="2 3" key="1">
    <citation type="submission" date="2018-12" db="EMBL/GenBank/DDBJ databases">
        <title>Venturia inaequalis Genome Resource.</title>
        <authorList>
            <person name="Lichtner F.J."/>
        </authorList>
    </citation>
    <scope>NUCLEOTIDE SEQUENCE [LARGE SCALE GENOMIC DNA]</scope>
    <source>
        <strain evidence="2 3">120213</strain>
    </source>
</reference>
<feature type="compositionally biased region" description="Acidic residues" evidence="1">
    <location>
        <begin position="8"/>
        <end position="17"/>
    </location>
</feature>
<evidence type="ECO:0000313" key="3">
    <source>
        <dbReference type="Proteomes" id="UP000447873"/>
    </source>
</evidence>
<proteinExistence type="predicted"/>
<accession>A0A8H3UWP2</accession>
<dbReference type="Gene3D" id="3.30.710.10">
    <property type="entry name" value="Potassium Channel Kv1.1, Chain A"/>
    <property type="match status" value="1"/>
</dbReference>
<feature type="region of interest" description="Disordered" evidence="1">
    <location>
        <begin position="1"/>
        <end position="94"/>
    </location>
</feature>
<gene>
    <name evidence="2" type="ORF">EG328_002453</name>
</gene>
<name>A0A8H3UWP2_VENIN</name>
<evidence type="ECO:0000256" key="1">
    <source>
        <dbReference type="SAM" id="MobiDB-lite"/>
    </source>
</evidence>
<feature type="compositionally biased region" description="Acidic residues" evidence="1">
    <location>
        <begin position="68"/>
        <end position="78"/>
    </location>
</feature>
<evidence type="ECO:0000313" key="2">
    <source>
        <dbReference type="EMBL" id="KAE9976668.1"/>
    </source>
</evidence>
<organism evidence="2 3">
    <name type="scientific">Venturia inaequalis</name>
    <name type="common">Apple scab fungus</name>
    <dbReference type="NCBI Taxonomy" id="5025"/>
    <lineage>
        <taxon>Eukaryota</taxon>
        <taxon>Fungi</taxon>
        <taxon>Dikarya</taxon>
        <taxon>Ascomycota</taxon>
        <taxon>Pezizomycotina</taxon>
        <taxon>Dothideomycetes</taxon>
        <taxon>Pleosporomycetidae</taxon>
        <taxon>Venturiales</taxon>
        <taxon>Venturiaceae</taxon>
        <taxon>Venturia</taxon>
    </lineage>
</organism>
<sequence>MKRTADTADLDVEDDFLEPMAKRERQRKARLDLDRRMAVQPHLPNTNQLKSARLNSEVTPSSSRTMAEDEVADHDSDPETSSSETAAEISAANTMSECTRSIEIKVGSGEDQDIFHVPKVLLVRASDFLKKELDERTVAISLTYISPIVFSEFLFWLYHQDTHEAFGDATANFYDVYSTDYFTSCVVDLCILASKWKLVDVHNRCITILDDEATAESDAVNLALKIYRNTKFDAPLRRYITMRLHLRNTTDSSFEFSRDTYGYLEYDGNDPTWSYRCRDYYSELFRLGSFNEGQVVGNTGIRPVPVEEYFMK</sequence>
<feature type="compositionally biased region" description="Low complexity" evidence="1">
    <location>
        <begin position="79"/>
        <end position="94"/>
    </location>
</feature>
<dbReference type="EMBL" id="WNWS01000169">
    <property type="protein sequence ID" value="KAE9976668.1"/>
    <property type="molecule type" value="Genomic_DNA"/>
</dbReference>
<dbReference type="SUPFAM" id="SSF54695">
    <property type="entry name" value="POZ domain"/>
    <property type="match status" value="1"/>
</dbReference>
<dbReference type="Proteomes" id="UP000447873">
    <property type="component" value="Unassembled WGS sequence"/>
</dbReference>
<protein>
    <recommendedName>
        <fullName evidence="4">BTB domain-containing protein</fullName>
    </recommendedName>
</protein>
<feature type="compositionally biased region" description="Polar residues" evidence="1">
    <location>
        <begin position="43"/>
        <end position="65"/>
    </location>
</feature>
<dbReference type="AlphaFoldDB" id="A0A8H3UWP2"/>
<dbReference type="InterPro" id="IPR011333">
    <property type="entry name" value="SKP1/BTB/POZ_sf"/>
</dbReference>
<evidence type="ECO:0008006" key="4">
    <source>
        <dbReference type="Google" id="ProtNLM"/>
    </source>
</evidence>